<dbReference type="EMBL" id="LAZR01001225">
    <property type="protein sequence ID" value="KKN48332.1"/>
    <property type="molecule type" value="Genomic_DNA"/>
</dbReference>
<name>A0A0F9RFF4_9ZZZZ</name>
<comment type="caution">
    <text evidence="1">The sequence shown here is derived from an EMBL/GenBank/DDBJ whole genome shotgun (WGS) entry which is preliminary data.</text>
</comment>
<organism evidence="1">
    <name type="scientific">marine sediment metagenome</name>
    <dbReference type="NCBI Taxonomy" id="412755"/>
    <lineage>
        <taxon>unclassified sequences</taxon>
        <taxon>metagenomes</taxon>
        <taxon>ecological metagenomes</taxon>
    </lineage>
</organism>
<dbReference type="AlphaFoldDB" id="A0A0F9RFF4"/>
<sequence>MSELARFKHDPRSLLDGLPDRWPGEALRAAVIIVTDAEGRSIWDASSYSKQEVLWAMEKFKHEILFGRDDD</sequence>
<protein>
    <submittedName>
        <fullName evidence="1">Uncharacterized protein</fullName>
    </submittedName>
</protein>
<evidence type="ECO:0000313" key="1">
    <source>
        <dbReference type="EMBL" id="KKN48332.1"/>
    </source>
</evidence>
<reference evidence="1" key="1">
    <citation type="journal article" date="2015" name="Nature">
        <title>Complex archaea that bridge the gap between prokaryotes and eukaryotes.</title>
        <authorList>
            <person name="Spang A."/>
            <person name="Saw J.H."/>
            <person name="Jorgensen S.L."/>
            <person name="Zaremba-Niedzwiedzka K."/>
            <person name="Martijn J."/>
            <person name="Lind A.E."/>
            <person name="van Eijk R."/>
            <person name="Schleper C."/>
            <person name="Guy L."/>
            <person name="Ettema T.J."/>
        </authorList>
    </citation>
    <scope>NUCLEOTIDE SEQUENCE</scope>
</reference>
<gene>
    <name evidence="1" type="ORF">LCGC14_0653670</name>
</gene>
<accession>A0A0F9RFF4</accession>
<proteinExistence type="predicted"/>